<name>A0AA38CT85_9MICO</name>
<protein>
    <submittedName>
        <fullName evidence="1">Uncharacterized protein</fullName>
    </submittedName>
</protein>
<proteinExistence type="predicted"/>
<dbReference type="EMBL" id="BSUM01000001">
    <property type="protein sequence ID" value="GMA31572.1"/>
    <property type="molecule type" value="Genomic_DNA"/>
</dbReference>
<reference evidence="1" key="1">
    <citation type="journal article" date="2014" name="Int. J. Syst. Evol. Microbiol.">
        <title>Complete genome sequence of Corynebacterium casei LMG S-19264T (=DSM 44701T), isolated from a smear-ripened cheese.</title>
        <authorList>
            <consortium name="US DOE Joint Genome Institute (JGI-PGF)"/>
            <person name="Walter F."/>
            <person name="Albersmeier A."/>
            <person name="Kalinowski J."/>
            <person name="Ruckert C."/>
        </authorList>
    </citation>
    <scope>NUCLEOTIDE SEQUENCE</scope>
    <source>
        <strain evidence="1">NBRC 112290</strain>
    </source>
</reference>
<reference evidence="1" key="2">
    <citation type="submission" date="2023-02" db="EMBL/GenBank/DDBJ databases">
        <authorList>
            <person name="Sun Q."/>
            <person name="Mori K."/>
        </authorList>
    </citation>
    <scope>NUCLEOTIDE SEQUENCE</scope>
    <source>
        <strain evidence="1">NBRC 112290</strain>
    </source>
</reference>
<sequence length="67" mass="7229">MTTTLPRKHRRITDGLAVPMGPLRALDDADGVNDAPTGRHRTKPKIITLIRRATQLRSAAASTLDAA</sequence>
<comment type="caution">
    <text evidence="1">The sequence shown here is derived from an EMBL/GenBank/DDBJ whole genome shotgun (WGS) entry which is preliminary data.</text>
</comment>
<dbReference type="RefSeq" id="WP_284250370.1">
    <property type="nucleotide sequence ID" value="NZ_BSUM01000001.1"/>
</dbReference>
<evidence type="ECO:0000313" key="1">
    <source>
        <dbReference type="EMBL" id="GMA31572.1"/>
    </source>
</evidence>
<organism evidence="1 2">
    <name type="scientific">Litorihabitans aurantiacus</name>
    <dbReference type="NCBI Taxonomy" id="1930061"/>
    <lineage>
        <taxon>Bacteria</taxon>
        <taxon>Bacillati</taxon>
        <taxon>Actinomycetota</taxon>
        <taxon>Actinomycetes</taxon>
        <taxon>Micrococcales</taxon>
        <taxon>Beutenbergiaceae</taxon>
        <taxon>Litorihabitans</taxon>
    </lineage>
</organism>
<evidence type="ECO:0000313" key="2">
    <source>
        <dbReference type="Proteomes" id="UP001157161"/>
    </source>
</evidence>
<accession>A0AA38CT85</accession>
<keyword evidence="2" id="KW-1185">Reference proteome</keyword>
<gene>
    <name evidence="1" type="ORF">GCM10025875_15640</name>
</gene>
<dbReference type="AlphaFoldDB" id="A0AA38CT85"/>
<dbReference type="Proteomes" id="UP001157161">
    <property type="component" value="Unassembled WGS sequence"/>
</dbReference>